<sequence length="50" mass="5394">MRKLMLSAFLLGLFATSFVGCREKSATEKAADDIENAAEDVGDEIEDAVD</sequence>
<dbReference type="RefSeq" id="WP_379048608.1">
    <property type="nucleotide sequence ID" value="NZ_JBHULZ010000041.1"/>
</dbReference>
<feature type="compositionally biased region" description="Acidic residues" evidence="1">
    <location>
        <begin position="33"/>
        <end position="50"/>
    </location>
</feature>
<protein>
    <recommendedName>
        <fullName evidence="5">Entericidin EcnAB</fullName>
    </recommendedName>
</protein>
<gene>
    <name evidence="3" type="ORF">ACFSQ0_12080</name>
</gene>
<dbReference type="Proteomes" id="UP001597357">
    <property type="component" value="Unassembled WGS sequence"/>
</dbReference>
<feature type="chain" id="PRO_5046165979" description="Entericidin EcnAB" evidence="2">
    <location>
        <begin position="22"/>
        <end position="50"/>
    </location>
</feature>
<evidence type="ECO:0000313" key="3">
    <source>
        <dbReference type="EMBL" id="MFD2698731.1"/>
    </source>
</evidence>
<keyword evidence="4" id="KW-1185">Reference proteome</keyword>
<dbReference type="PROSITE" id="PS51257">
    <property type="entry name" value="PROKAR_LIPOPROTEIN"/>
    <property type="match status" value="1"/>
</dbReference>
<proteinExistence type="predicted"/>
<organism evidence="3 4">
    <name type="scientific">Mesonia sediminis</name>
    <dbReference type="NCBI Taxonomy" id="1703946"/>
    <lineage>
        <taxon>Bacteria</taxon>
        <taxon>Pseudomonadati</taxon>
        <taxon>Bacteroidota</taxon>
        <taxon>Flavobacteriia</taxon>
        <taxon>Flavobacteriales</taxon>
        <taxon>Flavobacteriaceae</taxon>
        <taxon>Mesonia</taxon>
    </lineage>
</organism>
<name>A0ABW5SGA0_9FLAO</name>
<evidence type="ECO:0008006" key="5">
    <source>
        <dbReference type="Google" id="ProtNLM"/>
    </source>
</evidence>
<evidence type="ECO:0000256" key="2">
    <source>
        <dbReference type="SAM" id="SignalP"/>
    </source>
</evidence>
<comment type="caution">
    <text evidence="3">The sequence shown here is derived from an EMBL/GenBank/DDBJ whole genome shotgun (WGS) entry which is preliminary data.</text>
</comment>
<feature type="signal peptide" evidence="2">
    <location>
        <begin position="1"/>
        <end position="21"/>
    </location>
</feature>
<accession>A0ABW5SGA0</accession>
<evidence type="ECO:0000256" key="1">
    <source>
        <dbReference type="SAM" id="MobiDB-lite"/>
    </source>
</evidence>
<reference evidence="4" key="1">
    <citation type="journal article" date="2019" name="Int. J. Syst. Evol. Microbiol.">
        <title>The Global Catalogue of Microorganisms (GCM) 10K type strain sequencing project: providing services to taxonomists for standard genome sequencing and annotation.</title>
        <authorList>
            <consortium name="The Broad Institute Genomics Platform"/>
            <consortium name="The Broad Institute Genome Sequencing Center for Infectious Disease"/>
            <person name="Wu L."/>
            <person name="Ma J."/>
        </authorList>
    </citation>
    <scope>NUCLEOTIDE SEQUENCE [LARGE SCALE GENOMIC DNA]</scope>
    <source>
        <strain evidence="4">KCTC 42255</strain>
    </source>
</reference>
<evidence type="ECO:0000313" key="4">
    <source>
        <dbReference type="Proteomes" id="UP001597357"/>
    </source>
</evidence>
<feature type="region of interest" description="Disordered" evidence="1">
    <location>
        <begin position="29"/>
        <end position="50"/>
    </location>
</feature>
<dbReference type="EMBL" id="JBHULZ010000041">
    <property type="protein sequence ID" value="MFD2698731.1"/>
    <property type="molecule type" value="Genomic_DNA"/>
</dbReference>
<keyword evidence="2" id="KW-0732">Signal</keyword>